<reference evidence="14 15" key="1">
    <citation type="submission" date="2018-06" db="EMBL/GenBank/DDBJ databases">
        <title>Genomic Encyclopedia of Archaeal and Bacterial Type Strains, Phase II (KMG-II): from individual species to whole genera.</title>
        <authorList>
            <person name="Goeker M."/>
        </authorList>
    </citation>
    <scope>NUCLEOTIDE SEQUENCE [LARGE SCALE GENOMIC DNA]</scope>
    <source>
        <strain evidence="14 15">ATCC 51348</strain>
    </source>
</reference>
<dbReference type="PROSITE" id="PS00767">
    <property type="entry name" value="THF_DHG_CYH_2"/>
    <property type="match status" value="1"/>
</dbReference>
<dbReference type="GO" id="GO:0006164">
    <property type="term" value="P:purine nucleotide biosynthetic process"/>
    <property type="evidence" value="ECO:0007669"/>
    <property type="project" value="UniProtKB-KW"/>
</dbReference>
<evidence type="ECO:0000256" key="9">
    <source>
        <dbReference type="ARBA" id="ARBA00023167"/>
    </source>
</evidence>
<evidence type="ECO:0000256" key="7">
    <source>
        <dbReference type="ARBA" id="ARBA00023002"/>
    </source>
</evidence>
<dbReference type="HAMAP" id="MF_01576">
    <property type="entry name" value="THF_DHG_CYH"/>
    <property type="match status" value="1"/>
</dbReference>
<evidence type="ECO:0000256" key="2">
    <source>
        <dbReference type="ARBA" id="ARBA00022563"/>
    </source>
</evidence>
<evidence type="ECO:0000256" key="6">
    <source>
        <dbReference type="ARBA" id="ARBA00022857"/>
    </source>
</evidence>
<feature type="binding site" evidence="11">
    <location>
        <begin position="164"/>
        <end position="166"/>
    </location>
    <ligand>
        <name>NADP(+)</name>
        <dbReference type="ChEBI" id="CHEBI:58349"/>
    </ligand>
</feature>
<keyword evidence="6 11" id="KW-0521">NADP</keyword>
<keyword evidence="9 11" id="KW-0486">Methionine biosynthesis</keyword>
<evidence type="ECO:0000259" key="12">
    <source>
        <dbReference type="Pfam" id="PF00763"/>
    </source>
</evidence>
<accession>A0A2W7I1U2</accession>
<dbReference type="GO" id="GO:0000105">
    <property type="term" value="P:L-histidine biosynthetic process"/>
    <property type="evidence" value="ECO:0007669"/>
    <property type="project" value="UniProtKB-KW"/>
</dbReference>
<keyword evidence="8 11" id="KW-0368">Histidine biosynthesis</keyword>
<keyword evidence="5 11" id="KW-0378">Hydrolase</keyword>
<dbReference type="Gene3D" id="3.40.50.720">
    <property type="entry name" value="NAD(P)-binding Rossmann-like Domain"/>
    <property type="match status" value="1"/>
</dbReference>
<comment type="pathway">
    <text evidence="1 11">One-carbon metabolism; tetrahydrofolate interconversion.</text>
</comment>
<dbReference type="EC" id="1.5.1.5" evidence="11"/>
<sequence length="290" mass="32515">MAILLDGRKLKEKLQSKIEVILKDIPDNQLPILGILQVGNFEESNIYIRHKLNVATKLGIKTCYIKLQEDATESEILSSIKVLNDKTTGFIMQLPIQTKNVANVDYLLDQINKIKDIDGLNHHNQEANYILENDSFLPATATGIICLLDEYNIDYKNKTIGVVGQSKIIGKPISNFFEQLGIKVRRYDINTKKDDMHLNDILIVATGNRGCISNIKLKEDVIIIDVGIHRLENGKISGDVIIADIKENISYLTPVPGGVGPMTIIGLILNLLKSYDIQSKTNIYKRIFES</sequence>
<feature type="domain" description="Tetrahydrofolate dehydrogenase/cyclohydrolase catalytic" evidence="12">
    <location>
        <begin position="5"/>
        <end position="118"/>
    </location>
</feature>
<dbReference type="GO" id="GO:0009086">
    <property type="term" value="P:methionine biosynthetic process"/>
    <property type="evidence" value="ECO:0007669"/>
    <property type="project" value="UniProtKB-KW"/>
</dbReference>
<gene>
    <name evidence="11" type="primary">folD</name>
    <name evidence="14" type="ORF">BCF89_10227</name>
</gene>
<evidence type="ECO:0000313" key="14">
    <source>
        <dbReference type="EMBL" id="PZW01406.1"/>
    </source>
</evidence>
<dbReference type="PANTHER" id="PTHR48099">
    <property type="entry name" value="C-1-TETRAHYDROFOLATE SYNTHASE, CYTOPLASMIC-RELATED"/>
    <property type="match status" value="1"/>
</dbReference>
<keyword evidence="2 11" id="KW-0554">One-carbon metabolism</keyword>
<keyword evidence="3 11" id="KW-0028">Amino-acid biosynthesis</keyword>
<dbReference type="PANTHER" id="PTHR48099:SF5">
    <property type="entry name" value="C-1-TETRAHYDROFOLATE SYNTHASE, CYTOPLASMIC"/>
    <property type="match status" value="1"/>
</dbReference>
<comment type="catalytic activity">
    <reaction evidence="11">
        <text>(6R)-5,10-methylene-5,6,7,8-tetrahydrofolate + NADP(+) = (6R)-5,10-methenyltetrahydrofolate + NADPH</text>
        <dbReference type="Rhea" id="RHEA:22812"/>
        <dbReference type="ChEBI" id="CHEBI:15636"/>
        <dbReference type="ChEBI" id="CHEBI:57455"/>
        <dbReference type="ChEBI" id="CHEBI:57783"/>
        <dbReference type="ChEBI" id="CHEBI:58349"/>
        <dbReference type="EC" id="1.5.1.5"/>
    </reaction>
</comment>
<feature type="binding site" evidence="11">
    <location>
        <position position="228"/>
    </location>
    <ligand>
        <name>NADP(+)</name>
        <dbReference type="ChEBI" id="CHEBI:58349"/>
    </ligand>
</feature>
<dbReference type="GO" id="GO:0005829">
    <property type="term" value="C:cytosol"/>
    <property type="evidence" value="ECO:0007669"/>
    <property type="project" value="TreeGrafter"/>
</dbReference>
<dbReference type="InterPro" id="IPR020867">
    <property type="entry name" value="THF_DH/CycHdrlase_CS"/>
</dbReference>
<feature type="binding site" evidence="11">
    <location>
        <position position="189"/>
    </location>
    <ligand>
        <name>NADP(+)</name>
        <dbReference type="ChEBI" id="CHEBI:58349"/>
    </ligand>
</feature>
<dbReference type="Gene3D" id="3.40.50.10860">
    <property type="entry name" value="Leucine Dehydrogenase, chain A, domain 1"/>
    <property type="match status" value="1"/>
</dbReference>
<dbReference type="Pfam" id="PF02882">
    <property type="entry name" value="THF_DHG_CYH_C"/>
    <property type="match status" value="1"/>
</dbReference>
<keyword evidence="7 11" id="KW-0560">Oxidoreductase</keyword>
<keyword evidence="4 11" id="KW-0658">Purine biosynthesis</keyword>
<evidence type="ECO:0000313" key="15">
    <source>
        <dbReference type="Proteomes" id="UP000249646"/>
    </source>
</evidence>
<dbReference type="SUPFAM" id="SSF51735">
    <property type="entry name" value="NAD(P)-binding Rossmann-fold domains"/>
    <property type="match status" value="1"/>
</dbReference>
<evidence type="ECO:0000256" key="3">
    <source>
        <dbReference type="ARBA" id="ARBA00022605"/>
    </source>
</evidence>
<dbReference type="AlphaFoldDB" id="A0A2W7I1U2"/>
<dbReference type="OrthoDB" id="9803580at2"/>
<evidence type="ECO:0000256" key="8">
    <source>
        <dbReference type="ARBA" id="ARBA00023102"/>
    </source>
</evidence>
<dbReference type="GO" id="GO:0035999">
    <property type="term" value="P:tetrahydrofolate interconversion"/>
    <property type="evidence" value="ECO:0007669"/>
    <property type="project" value="UniProtKB-UniRule"/>
</dbReference>
<comment type="catalytic activity">
    <reaction evidence="11">
        <text>(6R)-5,10-methenyltetrahydrofolate + H2O = (6R)-10-formyltetrahydrofolate + H(+)</text>
        <dbReference type="Rhea" id="RHEA:23700"/>
        <dbReference type="ChEBI" id="CHEBI:15377"/>
        <dbReference type="ChEBI" id="CHEBI:15378"/>
        <dbReference type="ChEBI" id="CHEBI:57455"/>
        <dbReference type="ChEBI" id="CHEBI:195366"/>
        <dbReference type="EC" id="3.5.4.9"/>
    </reaction>
</comment>
<dbReference type="InterPro" id="IPR000672">
    <property type="entry name" value="THF_DH/CycHdrlase"/>
</dbReference>
<protein>
    <recommendedName>
        <fullName evidence="11">Bifunctional protein FolD</fullName>
    </recommendedName>
    <domain>
        <recommendedName>
            <fullName evidence="11">Methylenetetrahydrofolate dehydrogenase</fullName>
            <ecNumber evidence="11">1.5.1.5</ecNumber>
        </recommendedName>
    </domain>
    <domain>
        <recommendedName>
            <fullName evidence="11">Methenyltetrahydrofolate cyclohydrolase</fullName>
            <ecNumber evidence="11">3.5.4.9</ecNumber>
        </recommendedName>
    </domain>
</protein>
<dbReference type="InterPro" id="IPR036291">
    <property type="entry name" value="NAD(P)-bd_dom_sf"/>
</dbReference>
<name>A0A2W7I1U2_9BACT</name>
<dbReference type="UniPathway" id="UPA00193"/>
<feature type="domain" description="Tetrahydrofolate dehydrogenase/cyclohydrolase NAD(P)-binding" evidence="13">
    <location>
        <begin position="138"/>
        <end position="276"/>
    </location>
</feature>
<dbReference type="Proteomes" id="UP000249646">
    <property type="component" value="Unassembled WGS sequence"/>
</dbReference>
<dbReference type="GO" id="GO:0004477">
    <property type="term" value="F:methenyltetrahydrofolate cyclohydrolase activity"/>
    <property type="evidence" value="ECO:0007669"/>
    <property type="project" value="UniProtKB-UniRule"/>
</dbReference>
<comment type="subunit">
    <text evidence="11">Homodimer.</text>
</comment>
<evidence type="ECO:0000256" key="11">
    <source>
        <dbReference type="HAMAP-Rule" id="MF_01576"/>
    </source>
</evidence>
<keyword evidence="10 11" id="KW-0511">Multifunctional enzyme</keyword>
<dbReference type="Pfam" id="PF00763">
    <property type="entry name" value="THF_DHG_CYH"/>
    <property type="match status" value="1"/>
</dbReference>
<comment type="similarity">
    <text evidence="11">Belongs to the tetrahydrofolate dehydrogenase/cyclohydrolase family.</text>
</comment>
<evidence type="ECO:0000256" key="5">
    <source>
        <dbReference type="ARBA" id="ARBA00022801"/>
    </source>
</evidence>
<organism evidence="14 15">
    <name type="scientific">Metamycoplasma auris</name>
    <dbReference type="NCBI Taxonomy" id="51363"/>
    <lineage>
        <taxon>Bacteria</taxon>
        <taxon>Bacillati</taxon>
        <taxon>Mycoplasmatota</taxon>
        <taxon>Mycoplasmoidales</taxon>
        <taxon>Metamycoplasmataceae</taxon>
        <taxon>Metamycoplasma</taxon>
    </lineage>
</organism>
<dbReference type="EC" id="3.5.4.9" evidence="11"/>
<evidence type="ECO:0000256" key="10">
    <source>
        <dbReference type="ARBA" id="ARBA00023268"/>
    </source>
</evidence>
<comment type="caution">
    <text evidence="14">The sequence shown here is derived from an EMBL/GenBank/DDBJ whole genome shotgun (WGS) entry which is preliminary data.</text>
</comment>
<dbReference type="EMBL" id="QKUB01000002">
    <property type="protein sequence ID" value="PZW01406.1"/>
    <property type="molecule type" value="Genomic_DNA"/>
</dbReference>
<dbReference type="GO" id="GO:0004488">
    <property type="term" value="F:methylenetetrahydrofolate dehydrogenase (NADP+) activity"/>
    <property type="evidence" value="ECO:0007669"/>
    <property type="project" value="UniProtKB-UniRule"/>
</dbReference>
<comment type="function">
    <text evidence="11">Catalyzes the oxidation of 5,10-methylenetetrahydrofolate to 5,10-methenyltetrahydrofolate and then the hydrolysis of 5,10-methenyltetrahydrofolate to 10-formyltetrahydrofolate.</text>
</comment>
<keyword evidence="15" id="KW-1185">Reference proteome</keyword>
<dbReference type="InterPro" id="IPR020631">
    <property type="entry name" value="THF_DH/CycHdrlase_NAD-bd_dom"/>
</dbReference>
<dbReference type="InterPro" id="IPR046346">
    <property type="entry name" value="Aminoacid_DH-like_N_sf"/>
</dbReference>
<evidence type="ECO:0000259" key="13">
    <source>
        <dbReference type="Pfam" id="PF02882"/>
    </source>
</evidence>
<evidence type="ECO:0000256" key="1">
    <source>
        <dbReference type="ARBA" id="ARBA00004777"/>
    </source>
</evidence>
<dbReference type="RefSeq" id="WP_111518176.1">
    <property type="nucleotide sequence ID" value="NZ_QKUB01000002.1"/>
</dbReference>
<proteinExistence type="inferred from homology"/>
<dbReference type="InterPro" id="IPR020630">
    <property type="entry name" value="THF_DH/CycHdrlase_cat_dom"/>
</dbReference>
<dbReference type="PRINTS" id="PR00085">
    <property type="entry name" value="THFDHDRGNASE"/>
</dbReference>
<evidence type="ECO:0000256" key="4">
    <source>
        <dbReference type="ARBA" id="ARBA00022755"/>
    </source>
</evidence>
<dbReference type="SUPFAM" id="SSF53223">
    <property type="entry name" value="Aminoacid dehydrogenase-like, N-terminal domain"/>
    <property type="match status" value="1"/>
</dbReference>